<dbReference type="Proteomes" id="UP000558113">
    <property type="component" value="Unassembled WGS sequence"/>
</dbReference>
<keyword evidence="11" id="KW-1185">Reference proteome</keyword>
<feature type="domain" description="SD-repeat containing protein B" evidence="6">
    <location>
        <begin position="4"/>
        <end position="68"/>
    </location>
</feature>
<dbReference type="EMBL" id="JAAAMU010000006">
    <property type="protein sequence ID" value="NBC70269.1"/>
    <property type="molecule type" value="Genomic_DNA"/>
</dbReference>
<accession>A0A7X4YRJ4</accession>
<feature type="domain" description="GEVED" evidence="7">
    <location>
        <begin position="464"/>
        <end position="552"/>
    </location>
</feature>
<dbReference type="InterPro" id="IPR013783">
    <property type="entry name" value="Ig-like_fold"/>
</dbReference>
<evidence type="ECO:0000259" key="7">
    <source>
        <dbReference type="Pfam" id="PF20009"/>
    </source>
</evidence>
<feature type="domain" description="DUF7507" evidence="9">
    <location>
        <begin position="762"/>
        <end position="850"/>
    </location>
</feature>
<dbReference type="Pfam" id="PF17210">
    <property type="entry name" value="SdrD_B"/>
    <property type="match status" value="1"/>
</dbReference>
<comment type="caution">
    <text evidence="10">The sequence shown here is derived from an EMBL/GenBank/DDBJ whole genome shotgun (WGS) entry which is preliminary data.</text>
</comment>
<gene>
    <name evidence="10" type="ORF">GT003_14815</name>
</gene>
<feature type="region of interest" description="Disordered" evidence="4">
    <location>
        <begin position="1256"/>
        <end position="1275"/>
    </location>
</feature>
<evidence type="ECO:0000259" key="8">
    <source>
        <dbReference type="Pfam" id="PF21959"/>
    </source>
</evidence>
<evidence type="ECO:0000313" key="11">
    <source>
        <dbReference type="Proteomes" id="UP000558113"/>
    </source>
</evidence>
<dbReference type="GO" id="GO:0005576">
    <property type="term" value="C:extracellular region"/>
    <property type="evidence" value="ECO:0007669"/>
    <property type="project" value="UniProtKB-SubCell"/>
</dbReference>
<dbReference type="InterPro" id="IPR033764">
    <property type="entry name" value="Sdr_B"/>
</dbReference>
<dbReference type="SUPFAM" id="SSF63825">
    <property type="entry name" value="YWTD domain"/>
    <property type="match status" value="1"/>
</dbReference>
<dbReference type="InterPro" id="IPR001434">
    <property type="entry name" value="OmcB-like_DUF11"/>
</dbReference>
<proteinExistence type="predicted"/>
<comment type="subcellular location">
    <subcellularLocation>
        <location evidence="1">Secreted</location>
    </subcellularLocation>
</comment>
<organism evidence="10 11">
    <name type="scientific">Paenibacillus sacheonensis</name>
    <dbReference type="NCBI Taxonomy" id="742054"/>
    <lineage>
        <taxon>Bacteria</taxon>
        <taxon>Bacillati</taxon>
        <taxon>Bacillota</taxon>
        <taxon>Bacilli</taxon>
        <taxon>Bacillales</taxon>
        <taxon>Paenibacillaceae</taxon>
        <taxon>Paenibacillus</taxon>
    </lineage>
</organism>
<evidence type="ECO:0000259" key="5">
    <source>
        <dbReference type="Pfam" id="PF01345"/>
    </source>
</evidence>
<sequence>MPATITGIVFNDLNHNGQFDPGEPGIPNAFIVLFSAAAGTCTVIQTDANGNYSFTITVAGTYTVYETVANPGATCPPTAFTQPAGFTMSNGPRKLTLVVTGAQVAGNAVLANNNFSHDTVANPLGCTTSMIQFTGRPSVWFNINIVTGSAVVQGTVNPPVDINAIGYNPLDNYIYGYDQTTNHIVRIDNGGNVITLAPLPPGLPADGYNVGTFDLNGFLYLSVNDGTRFYVVDLRPNSATFLKLVSPANGFLEQTSNFGVALSHVLNVSDWIYRQQDGNLYGITPTGTMERIVPATGTITNLATSPLRTGPFGAAAIDSTGTIYAISNNDGNIYRYTIAGNSATGIRFSSTVTSSFNDATMCALATINLDFGDAPDTGDGNGPDNYSTLLSSDGPRHGLVNGLFLGTRVTAEADAHQNFDATGDDIPLGIQDDGVSVPLPVLSVNEGIYALPVTVTNTTGSPANLYGWVDFTGDGIFQADEAAPVQIVPSQAGTQFFVLHFFPAPGAVKALDHTFVRVRLTTDTLTDTNAPGLPDTRSVGPATDGEVEDYYLQIFNAIEIFITKTPFPAEALPGETVIYRFVLTNPAPFPLTNLKVEDSLLGFIDIVSFLPPFATIELEAAFIVPPDAPAGSVIFNTVVATSDQTLPTKDEAQITVLPAYSLAVTKTPDRISVPPGETVTYEIAVTNTSNAPVFNVVVKDDLVGFAEVVPSLASGESRSFAVPFTVPPGTQAGTVFTNLTVADSNETGPVSDTATIVVPPIPQVYILKSVEPQIAAPGEIVTYTITVSNAGNDTLTNVRIVDPELNVDQTYEAIRPGDAIVITVPFQIPLTAKQGDTFVNVAAVTTSQTGPSQSDAVVKVIGQPSIALQKTVSLGRAMRGENVTYTFVVTNTGNTELTSVRLADPLLGVDQLIGTLAAGESRSIEFPFVVPAAATSPFVNSATVTGLFETQPVTDTDTESLDILIPPPSFTLVKTVDQPQANAGDTVHFLFTIANTGGVALTNVLIADPLLGYANTIESLPAGASVSESIPFTVPPGSPAGSTFINIVTVTTAQTDPQQATASVTVNAEPAIRLTKTADVDNVLPGGTINYTITVANTGNVALTNVVVRDDLLGLNASIASLAIGQSQSFVPAFVVPLATPAGTVILNQSSAFADQTDTVVTDARVLVNPLPPVLTIAKTADLAVVAPGDVVTYSITVSNPGTVVLTGVAVRDDTLGFAQDIGTLNPGDSQTLTVPFTVPADAPAGSVIVNTAVAASDQTDPEEGTSTVTVDPSPGLEVGKTISPAQASPFQTVTATITVANTGNTALTNVVIADAALGFRSVIPTLAVGASVSFPLPFVTPNAPAGTILSNTATAASNETGETPSTATLTVTPEFRLSLIKRAEPSAAFPGDTVTFTFELRNESNAPLTELRFTDDLLGIDHIVDLIPAGLFVLLSRTYTIPEDALGGSIIANTAVLRSAETSPITSTAAVTVLARPSLAISKTVFPPIAFPGEVVFFRMEGVNTGNVPLTNIRYNDRLFGLAGSVVSQNVGEVITLIAPFVIPADAVPGETIVNTVLVDSAQTGPLSAAASVKVADLPLHVTKSADESLAFVGDQVTFTITTANVSQIAVNDAVLTDILQEGAAFIPNSVKVGGNLVLGADPAVGIPLGNLAPGQTIDVVFEANLTDAPADERLENQAAVSFRPADALRRFTIRSNVLVITVEQHEE</sequence>
<dbReference type="InterPro" id="IPR045474">
    <property type="entry name" value="GEVED"/>
</dbReference>
<feature type="domain" description="DUF7507" evidence="9">
    <location>
        <begin position="1069"/>
        <end position="1154"/>
    </location>
</feature>
<evidence type="ECO:0000256" key="3">
    <source>
        <dbReference type="ARBA" id="ARBA00022729"/>
    </source>
</evidence>
<dbReference type="InterPro" id="IPR054215">
    <property type="entry name" value="DUF6923"/>
</dbReference>
<dbReference type="Gene3D" id="2.60.40.740">
    <property type="match status" value="1"/>
</dbReference>
<dbReference type="NCBIfam" id="TIGR01451">
    <property type="entry name" value="B_ant_repeat"/>
    <property type="match status" value="9"/>
</dbReference>
<dbReference type="InterPro" id="IPR055354">
    <property type="entry name" value="DUF7507"/>
</dbReference>
<evidence type="ECO:0000256" key="4">
    <source>
        <dbReference type="SAM" id="MobiDB-lite"/>
    </source>
</evidence>
<dbReference type="InterPro" id="IPR047589">
    <property type="entry name" value="DUF11_rpt"/>
</dbReference>
<feature type="domain" description="DUF7507" evidence="9">
    <location>
        <begin position="863"/>
        <end position="954"/>
    </location>
</feature>
<reference evidence="10 11" key="1">
    <citation type="submission" date="2020-01" db="EMBL/GenBank/DDBJ databases">
        <title>Paenibacillus soybeanensis sp. nov. isolated from the nodules of soybean (Glycine max(L.) Merr).</title>
        <authorList>
            <person name="Wang H."/>
        </authorList>
    </citation>
    <scope>NUCLEOTIDE SEQUENCE [LARGE SCALE GENOMIC DNA]</scope>
    <source>
        <strain evidence="10 11">DSM 23054</strain>
    </source>
</reference>
<evidence type="ECO:0000259" key="6">
    <source>
        <dbReference type="Pfam" id="PF17210"/>
    </source>
</evidence>
<dbReference type="Pfam" id="PF21959">
    <property type="entry name" value="DUF6923"/>
    <property type="match status" value="1"/>
</dbReference>
<evidence type="ECO:0000313" key="10">
    <source>
        <dbReference type="EMBL" id="NBC70269.1"/>
    </source>
</evidence>
<evidence type="ECO:0000256" key="2">
    <source>
        <dbReference type="ARBA" id="ARBA00022525"/>
    </source>
</evidence>
<feature type="domain" description="DUF6923" evidence="8">
    <location>
        <begin position="158"/>
        <end position="363"/>
    </location>
</feature>
<dbReference type="SUPFAM" id="SSF117074">
    <property type="entry name" value="Hypothetical protein PA1324"/>
    <property type="match status" value="1"/>
</dbReference>
<dbReference type="Pfam" id="PF24346">
    <property type="entry name" value="DUF7507"/>
    <property type="match status" value="5"/>
</dbReference>
<dbReference type="Gene3D" id="2.60.40.10">
    <property type="entry name" value="Immunoglobulins"/>
    <property type="match status" value="4"/>
</dbReference>
<dbReference type="InterPro" id="IPR051172">
    <property type="entry name" value="Chlamydia_OmcB"/>
</dbReference>
<feature type="domain" description="DUF7507" evidence="9">
    <location>
        <begin position="1173"/>
        <end position="1261"/>
    </location>
</feature>
<dbReference type="Pfam" id="PF20009">
    <property type="entry name" value="GEVED"/>
    <property type="match status" value="1"/>
</dbReference>
<dbReference type="Pfam" id="PF01345">
    <property type="entry name" value="DUF11"/>
    <property type="match status" value="2"/>
</dbReference>
<keyword evidence="3" id="KW-0732">Signal</keyword>
<dbReference type="RefSeq" id="WP_161699004.1">
    <property type="nucleotide sequence ID" value="NZ_JAAAMU010000006.1"/>
</dbReference>
<evidence type="ECO:0000259" key="9">
    <source>
        <dbReference type="Pfam" id="PF24346"/>
    </source>
</evidence>
<dbReference type="PANTHER" id="PTHR34819:SF3">
    <property type="entry name" value="CELL SURFACE PROTEIN"/>
    <property type="match status" value="1"/>
</dbReference>
<feature type="domain" description="DUF11" evidence="5">
    <location>
        <begin position="662"/>
        <end position="755"/>
    </location>
</feature>
<feature type="domain" description="DUF11" evidence="5">
    <location>
        <begin position="1581"/>
        <end position="1684"/>
    </location>
</feature>
<evidence type="ECO:0000256" key="1">
    <source>
        <dbReference type="ARBA" id="ARBA00004613"/>
    </source>
</evidence>
<dbReference type="PANTHER" id="PTHR34819">
    <property type="entry name" value="LARGE CYSTEINE-RICH PERIPLASMIC PROTEIN OMCB"/>
    <property type="match status" value="1"/>
</dbReference>
<dbReference type="Gene3D" id="2.115.10.10">
    <property type="entry name" value="Tachylectin 2"/>
    <property type="match status" value="1"/>
</dbReference>
<name>A0A7X4YRJ4_9BACL</name>
<dbReference type="OrthoDB" id="2490638at2"/>
<feature type="domain" description="DUF7507" evidence="9">
    <location>
        <begin position="968"/>
        <end position="1068"/>
    </location>
</feature>
<protein>
    <submittedName>
        <fullName evidence="10">DUF11 domain-containing protein</fullName>
    </submittedName>
</protein>
<keyword evidence="2" id="KW-0964">Secreted</keyword>